<gene>
    <name evidence="1" type="ORF">AYL99_04371</name>
</gene>
<sequence>MARTRKLLSTLKATRSMCFDVKPQYPVAHVVSNCTCAQYDFEETKSPSISELVARSRIPLIEISNGSVKTSSFADEADWIPPFVAISHIRSQGLGSTPFNSLYMCQLQRLQESVNNLFTPGHHLIPFWIDTACIPRAHPGKAYALELLSTVYRQASIVLALDRSIEQTPTTTAAKALDAIKTSAWVRRLWTIREGALGRCVKFQFLDAALSFDDILHGYATAPHSPVPRWTATVQEPRRPFVDERRSRTETDLLDALCLFERDQRVYLGRAPATSRDPARERHKWRLRTLLREAYLSTARYGFLATPEEATERAELGRAIETVYAGHTYQDLVAEQATTLDGTIGRIDTIMRLWAIATLPNGVGRSDCHIE</sequence>
<proteinExistence type="predicted"/>
<keyword evidence="2" id="KW-1185">Reference proteome</keyword>
<evidence type="ECO:0008006" key="3">
    <source>
        <dbReference type="Google" id="ProtNLM"/>
    </source>
</evidence>
<comment type="caution">
    <text evidence="1">The sequence shown here is derived from an EMBL/GenBank/DDBJ whole genome shotgun (WGS) entry which is preliminary data.</text>
</comment>
<dbReference type="PANTHER" id="PTHR39596">
    <property type="match status" value="1"/>
</dbReference>
<organism evidence="1 2">
    <name type="scientific">Fonsecaea erecta</name>
    <dbReference type="NCBI Taxonomy" id="1367422"/>
    <lineage>
        <taxon>Eukaryota</taxon>
        <taxon>Fungi</taxon>
        <taxon>Dikarya</taxon>
        <taxon>Ascomycota</taxon>
        <taxon>Pezizomycotina</taxon>
        <taxon>Eurotiomycetes</taxon>
        <taxon>Chaetothyriomycetidae</taxon>
        <taxon>Chaetothyriales</taxon>
        <taxon>Herpotrichiellaceae</taxon>
        <taxon>Fonsecaea</taxon>
    </lineage>
</organism>
<name>A0A178ZQQ4_9EURO</name>
<evidence type="ECO:0000313" key="2">
    <source>
        <dbReference type="Proteomes" id="UP000078343"/>
    </source>
</evidence>
<dbReference type="OrthoDB" id="2426273at2759"/>
<dbReference type="AlphaFoldDB" id="A0A178ZQQ4"/>
<evidence type="ECO:0000313" key="1">
    <source>
        <dbReference type="EMBL" id="OAP62168.1"/>
    </source>
</evidence>
<dbReference type="EMBL" id="LVYI01000003">
    <property type="protein sequence ID" value="OAP62168.1"/>
    <property type="molecule type" value="Genomic_DNA"/>
</dbReference>
<protein>
    <recommendedName>
        <fullName evidence="3">Heterokaryon incompatibility domain-containing protein</fullName>
    </recommendedName>
</protein>
<dbReference type="GeneID" id="30008540"/>
<dbReference type="PANTHER" id="PTHR39596:SF2">
    <property type="entry name" value="HET DOMAIN PROTEIN (AFU_ORTHOLOGUE AFUA_1G17550)-RELATED"/>
    <property type="match status" value="1"/>
</dbReference>
<reference evidence="1 2" key="1">
    <citation type="submission" date="2016-04" db="EMBL/GenBank/DDBJ databases">
        <title>Draft genome of Fonsecaea erecta CBS 125763.</title>
        <authorList>
            <person name="Weiss V.A."/>
            <person name="Vicente V.A."/>
            <person name="Raittz R.T."/>
            <person name="Moreno L.F."/>
            <person name="De Souza E.M."/>
            <person name="Pedrosa F.O."/>
            <person name="Steffens M.B."/>
            <person name="Faoro H."/>
            <person name="Tadra-Sfeir M.Z."/>
            <person name="Najafzadeh M.J."/>
            <person name="Felipe M.S."/>
            <person name="Teixeira M."/>
            <person name="Sun J."/>
            <person name="Xi L."/>
            <person name="Gomes R."/>
            <person name="De Azevedo C.M."/>
            <person name="Salgado C.G."/>
            <person name="Da Silva M.B."/>
            <person name="Nascimento M.F."/>
            <person name="Queiroz-Telles F."/>
            <person name="Attili D.S."/>
            <person name="Gorbushina A."/>
        </authorList>
    </citation>
    <scope>NUCLEOTIDE SEQUENCE [LARGE SCALE GENOMIC DNA]</scope>
    <source>
        <strain evidence="1 2">CBS 125763</strain>
    </source>
</reference>
<dbReference type="RefSeq" id="XP_018695535.1">
    <property type="nucleotide sequence ID" value="XM_018835885.1"/>
</dbReference>
<dbReference type="Proteomes" id="UP000078343">
    <property type="component" value="Unassembled WGS sequence"/>
</dbReference>
<accession>A0A178ZQQ4</accession>